<feature type="compositionally biased region" description="Basic and acidic residues" evidence="2">
    <location>
        <begin position="262"/>
        <end position="282"/>
    </location>
</feature>
<feature type="compositionally biased region" description="Polar residues" evidence="2">
    <location>
        <begin position="717"/>
        <end position="752"/>
    </location>
</feature>
<feature type="compositionally biased region" description="Acidic residues" evidence="2">
    <location>
        <begin position="145"/>
        <end position="160"/>
    </location>
</feature>
<feature type="region of interest" description="Disordered" evidence="2">
    <location>
        <begin position="1349"/>
        <end position="1393"/>
    </location>
</feature>
<keyword evidence="3" id="KW-1133">Transmembrane helix</keyword>
<feature type="compositionally biased region" description="Basic residues" evidence="2">
    <location>
        <begin position="1297"/>
        <end position="1317"/>
    </location>
</feature>
<feature type="compositionally biased region" description="Low complexity" evidence="2">
    <location>
        <begin position="1214"/>
        <end position="1234"/>
    </location>
</feature>
<feature type="region of interest" description="Disordered" evidence="2">
    <location>
        <begin position="2002"/>
        <end position="2108"/>
    </location>
</feature>
<feature type="compositionally biased region" description="Basic and acidic residues" evidence="2">
    <location>
        <begin position="802"/>
        <end position="812"/>
    </location>
</feature>
<feature type="compositionally biased region" description="Polar residues" evidence="2">
    <location>
        <begin position="665"/>
        <end position="674"/>
    </location>
</feature>
<feature type="region of interest" description="Disordered" evidence="2">
    <location>
        <begin position="556"/>
        <end position="595"/>
    </location>
</feature>
<organism evidence="4">
    <name type="scientific">Cyprideis torosa</name>
    <dbReference type="NCBI Taxonomy" id="163714"/>
    <lineage>
        <taxon>Eukaryota</taxon>
        <taxon>Metazoa</taxon>
        <taxon>Ecdysozoa</taxon>
        <taxon>Arthropoda</taxon>
        <taxon>Crustacea</taxon>
        <taxon>Oligostraca</taxon>
        <taxon>Ostracoda</taxon>
        <taxon>Podocopa</taxon>
        <taxon>Podocopida</taxon>
        <taxon>Cytherocopina</taxon>
        <taxon>Cytheroidea</taxon>
        <taxon>Cytherideidae</taxon>
        <taxon>Cyprideis</taxon>
    </lineage>
</organism>
<feature type="compositionally biased region" description="Low complexity" evidence="2">
    <location>
        <begin position="676"/>
        <end position="695"/>
    </location>
</feature>
<reference evidence="4" key="1">
    <citation type="submission" date="2020-11" db="EMBL/GenBank/DDBJ databases">
        <authorList>
            <person name="Tran Van P."/>
        </authorList>
    </citation>
    <scope>NUCLEOTIDE SEQUENCE</scope>
</reference>
<feature type="region of interest" description="Disordered" evidence="2">
    <location>
        <begin position="2550"/>
        <end position="2596"/>
    </location>
</feature>
<feature type="compositionally biased region" description="Basic and acidic residues" evidence="2">
    <location>
        <begin position="1"/>
        <end position="12"/>
    </location>
</feature>
<feature type="region of interest" description="Disordered" evidence="2">
    <location>
        <begin position="1282"/>
        <end position="1328"/>
    </location>
</feature>
<feature type="compositionally biased region" description="Polar residues" evidence="2">
    <location>
        <begin position="288"/>
        <end position="299"/>
    </location>
</feature>
<feature type="region of interest" description="Disordered" evidence="2">
    <location>
        <begin position="1"/>
        <end position="38"/>
    </location>
</feature>
<feature type="compositionally biased region" description="Polar residues" evidence="2">
    <location>
        <begin position="2356"/>
        <end position="2371"/>
    </location>
</feature>
<feature type="compositionally biased region" description="Basic and acidic residues" evidence="2">
    <location>
        <begin position="1685"/>
        <end position="1702"/>
    </location>
</feature>
<feature type="compositionally biased region" description="Basic and acidic residues" evidence="2">
    <location>
        <begin position="1372"/>
        <end position="1383"/>
    </location>
</feature>
<feature type="compositionally biased region" description="Polar residues" evidence="2">
    <location>
        <begin position="1072"/>
        <end position="1082"/>
    </location>
</feature>
<feature type="compositionally biased region" description="Polar residues" evidence="2">
    <location>
        <begin position="2558"/>
        <end position="2571"/>
    </location>
</feature>
<feature type="region of interest" description="Disordered" evidence="2">
    <location>
        <begin position="189"/>
        <end position="522"/>
    </location>
</feature>
<feature type="compositionally biased region" description="Pro residues" evidence="2">
    <location>
        <begin position="1605"/>
        <end position="1614"/>
    </location>
</feature>
<feature type="compositionally biased region" description="Polar residues" evidence="2">
    <location>
        <begin position="2297"/>
        <end position="2311"/>
    </location>
</feature>
<feature type="region of interest" description="Disordered" evidence="2">
    <location>
        <begin position="627"/>
        <end position="774"/>
    </location>
</feature>
<feature type="region of interest" description="Disordered" evidence="2">
    <location>
        <begin position="901"/>
        <end position="1261"/>
    </location>
</feature>
<feature type="transmembrane region" description="Helical" evidence="3">
    <location>
        <begin position="57"/>
        <end position="76"/>
    </location>
</feature>
<protein>
    <submittedName>
        <fullName evidence="4">Uncharacterized protein</fullName>
    </submittedName>
</protein>
<feature type="region of interest" description="Disordered" evidence="2">
    <location>
        <begin position="1882"/>
        <end position="1945"/>
    </location>
</feature>
<feature type="compositionally biased region" description="Low complexity" evidence="2">
    <location>
        <begin position="459"/>
        <end position="473"/>
    </location>
</feature>
<keyword evidence="1" id="KW-0175">Coiled coil</keyword>
<feature type="region of interest" description="Disordered" evidence="2">
    <location>
        <begin position="2291"/>
        <end position="2316"/>
    </location>
</feature>
<dbReference type="EMBL" id="OB663371">
    <property type="protein sequence ID" value="CAD7231306.1"/>
    <property type="molecule type" value="Genomic_DNA"/>
</dbReference>
<feature type="compositionally biased region" description="Basic and acidic residues" evidence="2">
    <location>
        <begin position="1349"/>
        <end position="1365"/>
    </location>
</feature>
<feature type="compositionally biased region" description="Polar residues" evidence="2">
    <location>
        <begin position="1632"/>
        <end position="1644"/>
    </location>
</feature>
<accession>A0A7R8WGL3</accession>
<evidence type="ECO:0000256" key="1">
    <source>
        <dbReference type="SAM" id="Coils"/>
    </source>
</evidence>
<proteinExistence type="predicted"/>
<feature type="region of interest" description="Disordered" evidence="2">
    <location>
        <begin position="1632"/>
        <end position="1721"/>
    </location>
</feature>
<feature type="compositionally biased region" description="Polar residues" evidence="2">
    <location>
        <begin position="1882"/>
        <end position="1899"/>
    </location>
</feature>
<feature type="compositionally biased region" description="Basic residues" evidence="2">
    <location>
        <begin position="2004"/>
        <end position="2027"/>
    </location>
</feature>
<feature type="region of interest" description="Disordered" evidence="2">
    <location>
        <begin position="140"/>
        <end position="160"/>
    </location>
</feature>
<feature type="compositionally biased region" description="Basic and acidic residues" evidence="2">
    <location>
        <begin position="1114"/>
        <end position="1126"/>
    </location>
</feature>
<feature type="compositionally biased region" description="Basic and acidic residues" evidence="2">
    <location>
        <begin position="1243"/>
        <end position="1261"/>
    </location>
</feature>
<feature type="compositionally biased region" description="Polar residues" evidence="2">
    <location>
        <begin position="1906"/>
        <end position="1927"/>
    </location>
</feature>
<feature type="compositionally biased region" description="Polar residues" evidence="2">
    <location>
        <begin position="934"/>
        <end position="943"/>
    </location>
</feature>
<feature type="compositionally biased region" description="Basic residues" evidence="2">
    <location>
        <begin position="2035"/>
        <end position="2044"/>
    </location>
</feature>
<sequence length="2596" mass="283800">MKDKGTPEDREAVGLSTTRNAAPISSGVPPEGRNMESVNDHTAWTSSLGIQMSQKQIAVLVLLLVVFVGSGIGYTGNGEEVGARPGWFLKMITAIRTAMESTIPDKTLFQKFLSALASEGYDEVKQRLPMRPQSYRKLARTLDPSEGEDEEHTEDDEEQLETLQDEDAIFQELLAAAESYFLNETLLEEGSTQDEFDEEGSTDEKSEKKGSTDDESEEKSSMDDESEENGSSDQKSEEKGSTGEKSKEKGSTGNESEEYDLSDQKSEEKGSTDERFDEKGSMDDESVENGSSDQATEENGSTDEKSEEKGSTDEKSEEKGSTDEKSEEKGSTDEKSEEKESTNDESEKNGSSDQIPEAKGLTDDESEKKGSGDGDAKKRKKQKGPSKPAVMLNEQPSLPDELNPSIPERRDAKSCQSAKPSVTALDKPQSDFDDDSNSTETINDIQHQLLFKVSSSDVSAQRSRTSCSTTSATPLMKSRRKRSSDSSSDSGDMSQNFGWTDPIVTLPRTLNPKDGKILSAVPTEKPDVKVGLNENLPDPTGSFEAAAPVEVSKEGRFASGGSKCQQQLWPTAGIRPPPGHNGLAPKAQAPDNSRRIKKLQLSQKSWERLMVYYQQMKDVEAQKIKAVSATDFQNERRTKKKDGQNVSPQDGSNSRLLSKRRPAMQQHQNYARTQRSSESTETGSSYDSSSTSGSTHTPLAEDYQKRKSSCLAKPCENSPSSRNPLGNPSGSRNSLAKSSNCGHPPQNSSGSQHVPAVESTFDAKSSSTVNSKKSKFISGLFKAKPFHKFFRKSKKAALRVRSGQDRPSDAMVKKQSQRKTAVLRPAPSPAPSSADSKAKRAARAGKKLISANTLKKSGKVVGPTSGVPQNKRSKSGKRALYMKVYIDDADEDDTQKATIVPPRSGVEKNFEGKVFPNLPAPNVSKNVAKDLPSSKETLVQNLTPDALKPVSKDAADRSGQNAPKIPETKKGSVSLDKKKKINKEAAGPTKNNKEGVMSKEGSSTSGSGNISEESNSKGAMAKGSKEIKDEGPGEKQVGKEKKNTSNEKGADLFPAAAKEPPLRGMPTDHAKQTPSPKTQAGTTIGLKTLAKPSDINTLKVLDEGQMGSEGSGEEALKSDTSGKQDEGDAVESSKLGSDSPPSLKIPDPSSTVEPEAKPSTWGTNKSKNTQPTTSNFNEPQRAPSATAVQRKSPGTKAMEPKDNKTHSSASPPRTSASKASGTKATGKKTMTASKPGMASKNLPKAEESMGETKPKAYRESQYRISRQGLSVKSELREICEEFMRAEEGTEVTDASRRGRRRDRNHRSRRTPQIKSRKPRENEREESDENCEIERMIAALCACQKTWQSRKDGKKTPGKDKQEVESGKVCAEGGKKKEDSKTTADEPPDCPQDDPEFILANRWKCEAAPSIRNSFRRFIRAWMDKISPSNSATSSCCDMPLTCPPDISQVVTPGTDEVPVVCSQQGVSTDTPSTINFQTPLDPCAAELEHQPQNQPYQEFQSSQCGAWGPQYPRAIPALCTPHPPLLTHQQLLPCKDMALTTMMKSTSSPTMGTMSIADTQKTNLFQFASPRTSTSCRLHLPQTLASSSGPFGPCLRTPSQVQPVPQQPPQPVPCIPGQQSLQRALPVIKGSNSTSLSTRTQSDPTRAEVQQQQRQQRGTECPSTGGTTPMIIINIGKQGSNKAKPKVEENSRNTNTEERSDAGTDPNMRQDAANTLSYDDSQDHLVEGEQAEGGGECAYRYIGERKLGMAKTTSKCVKKPPTECSPEEQQYKFIDEGSIAPFAIDTAASHNEVQAIPSTQGRTATATEAGRPPAVPSTAVEVKCPRDQFTQCALTACCCLRYSTPTTPRRYQRPLTKAFCCQHPKGVCSFRLIPSSATDTRIKTNASVPPRPSTAQANPSHKPLTYSATSQPQTPRGTIPSGQSWRNNPLPAQAGHSKMQINPDFQSLPGYLNTQTMPTITANPSLVQPMVINPPMSYSSLQPFGLHSYAAEVAHGRLPVMVMRKPRKASSRRPKSSKKSRSKKRRPNILTIPSPRHRRRKRQSTSKESSVSRPSSMPMATNTRSPPARHLDSPRSYASEYQTAGSPGIYCNYEDPDRRSSPVSNDTPFQASIRICNYSDASQGINQCQGGPNTPDTRSSKSSVCPPRCGPCFQPAPPQRTSIMTIPQCPPPPNCNSQSALQMQPCRQYVQRDPNQQPYLNDQRVPRMPTYPQPMQEDCVRLRQPPPSLEQPGILPMSPRNTREQYCGPGREIALESRRSMSPQRSSATELHLRGMTASYRTPAIASLKIQPPPSMLSYQNSSNQLTSTPQKPRPEMFQSVSDAQAMSGYLPFAFPLMVPTENCSRELATPGENLRQGQPKSGVFTNLRSSTPINYTNQGDSLKCDSGYIKQALQKSSKKFDAKYKQLKENLAIETRERINAPWSDFCRTVRNVIEDKPRTQCDQLLQEEYEGLRGIIYEYHYNAALRDLTSAPGLFASSSGERDQLHPDQRQQTRCNRIQEKSPSASALLLRYLQTTSVPSEHHSTHMELAHYDDPRTFSAGLAILSSSSGGDAKTRNSQPLESTNNASSKALAYRKTSQLQQPMAEPKTKKKRK</sequence>
<evidence type="ECO:0000256" key="3">
    <source>
        <dbReference type="SAM" id="Phobius"/>
    </source>
</evidence>
<feature type="compositionally biased region" description="Polar residues" evidence="2">
    <location>
        <begin position="644"/>
        <end position="656"/>
    </location>
</feature>
<feature type="coiled-coil region" evidence="1">
    <location>
        <begin position="2391"/>
        <end position="2418"/>
    </location>
</feature>
<feature type="compositionally biased region" description="Acidic residues" evidence="2">
    <location>
        <begin position="191"/>
        <end position="201"/>
    </location>
</feature>
<feature type="region of interest" description="Disordered" evidence="2">
    <location>
        <begin position="1587"/>
        <end position="1617"/>
    </location>
</feature>
<feature type="compositionally biased region" description="Polar residues" evidence="2">
    <location>
        <begin position="2046"/>
        <end position="2065"/>
    </location>
</feature>
<keyword evidence="3" id="KW-0812">Transmembrane</keyword>
<gene>
    <name evidence="4" type="ORF">CTOB1V02_LOCUS9154</name>
</gene>
<feature type="compositionally biased region" description="Basic and acidic residues" evidence="2">
    <location>
        <begin position="202"/>
        <end position="222"/>
    </location>
</feature>
<feature type="compositionally biased region" description="Basic and acidic residues" evidence="2">
    <location>
        <begin position="302"/>
        <end position="350"/>
    </location>
</feature>
<feature type="compositionally biased region" description="Basic and acidic residues" evidence="2">
    <location>
        <begin position="1023"/>
        <end position="1050"/>
    </location>
</feature>
<feature type="compositionally biased region" description="Basic and acidic residues" evidence="2">
    <location>
        <begin position="360"/>
        <end position="376"/>
    </location>
</feature>
<keyword evidence="3" id="KW-0472">Membrane</keyword>
<feature type="compositionally biased region" description="Basic and acidic residues" evidence="2">
    <location>
        <begin position="234"/>
        <end position="250"/>
    </location>
</feature>
<feature type="compositionally biased region" description="Polar residues" evidence="2">
    <location>
        <begin position="1160"/>
        <end position="1178"/>
    </location>
</feature>
<feature type="compositionally biased region" description="Low complexity" evidence="2">
    <location>
        <begin position="1000"/>
        <end position="1013"/>
    </location>
</feature>
<evidence type="ECO:0000313" key="4">
    <source>
        <dbReference type="EMBL" id="CAD7231306.1"/>
    </source>
</evidence>
<feature type="region of interest" description="Disordered" evidence="2">
    <location>
        <begin position="2351"/>
        <end position="2371"/>
    </location>
</feature>
<evidence type="ECO:0000256" key="2">
    <source>
        <dbReference type="SAM" id="MobiDB-lite"/>
    </source>
</evidence>
<feature type="region of interest" description="Disordered" evidence="2">
    <location>
        <begin position="797"/>
        <end position="878"/>
    </location>
</feature>
<name>A0A7R8WGL3_9CRUS</name>